<evidence type="ECO:0000259" key="2">
    <source>
        <dbReference type="Pfam" id="PF13309"/>
    </source>
</evidence>
<accession>A0A6N6N1M0</accession>
<dbReference type="PANTHER" id="PTHR35568">
    <property type="entry name" value="TRANSCRIPTIONAL REGULATOR DAUR"/>
    <property type="match status" value="1"/>
</dbReference>
<gene>
    <name evidence="3" type="ORF">F8A88_09405</name>
</gene>
<protein>
    <recommendedName>
        <fullName evidence="5">Transcriptional regulator</fullName>
    </recommendedName>
</protein>
<keyword evidence="4" id="KW-1185">Reference proteome</keyword>
<comment type="caution">
    <text evidence="3">The sequence shown here is derived from an EMBL/GenBank/DDBJ whole genome shotgun (WGS) entry which is preliminary data.</text>
</comment>
<sequence>MSAHKTPPRFIDAYIPLVQFLGEFIGPNCEIVLHDTTSKENSVLAIANNHITGRRKGAPLTDLALKFLKTREYERRDWVMGYVARSKDDRPLHSATYFIRDNNELAGMLCLNMDLSDMINARDTLNRIISFVNKDSANAKDAPDQSETFSESIEDLTENLIEQIINRAEIPPKRMTAAEKMDLVRVLDERGVFLLKGTVAVVADRLAASEATIYRYLQKIHS</sequence>
<proteinExistence type="predicted"/>
<reference evidence="3 4" key="1">
    <citation type="journal article" date="2017" name="Int. J. Syst. Evol. Microbiol.">
        <title>Desulfovibrio senegalensis sp. nov., a mesophilic sulfate reducer isolated from marine sediment.</title>
        <authorList>
            <person name="Thioye A."/>
            <person name="Gam Z.B.A."/>
            <person name="Mbengue M."/>
            <person name="Cayol J.L."/>
            <person name="Joseph-Bartoli M."/>
            <person name="Toure-Kane C."/>
            <person name="Labat M."/>
        </authorList>
    </citation>
    <scope>NUCLEOTIDE SEQUENCE [LARGE SCALE GENOMIC DNA]</scope>
    <source>
        <strain evidence="3 4">DSM 101509</strain>
    </source>
</reference>
<evidence type="ECO:0008006" key="5">
    <source>
        <dbReference type="Google" id="ProtNLM"/>
    </source>
</evidence>
<organism evidence="3 4">
    <name type="scientific">Pseudodesulfovibrio senegalensis</name>
    <dbReference type="NCBI Taxonomy" id="1721087"/>
    <lineage>
        <taxon>Bacteria</taxon>
        <taxon>Pseudomonadati</taxon>
        <taxon>Thermodesulfobacteriota</taxon>
        <taxon>Desulfovibrionia</taxon>
        <taxon>Desulfovibrionales</taxon>
        <taxon>Desulfovibrionaceae</taxon>
    </lineage>
</organism>
<dbReference type="PANTHER" id="PTHR35568:SF1">
    <property type="entry name" value="TRANSCRIPTIONAL REGULATOR DAUR"/>
    <property type="match status" value="1"/>
</dbReference>
<dbReference type="InterPro" id="IPR013559">
    <property type="entry name" value="YheO"/>
</dbReference>
<evidence type="ECO:0000313" key="3">
    <source>
        <dbReference type="EMBL" id="KAB1441794.1"/>
    </source>
</evidence>
<dbReference type="OrthoDB" id="9796595at2"/>
<dbReference type="Pfam" id="PF13309">
    <property type="entry name" value="HTH_22"/>
    <property type="match status" value="1"/>
</dbReference>
<dbReference type="Pfam" id="PF08348">
    <property type="entry name" value="PAS_6"/>
    <property type="match status" value="1"/>
</dbReference>
<dbReference type="EMBL" id="WAIE01000003">
    <property type="protein sequence ID" value="KAB1441794.1"/>
    <property type="molecule type" value="Genomic_DNA"/>
</dbReference>
<dbReference type="AlphaFoldDB" id="A0A6N6N1M0"/>
<feature type="domain" description="YheO-like" evidence="1">
    <location>
        <begin position="12"/>
        <end position="122"/>
    </location>
</feature>
<evidence type="ECO:0000259" key="1">
    <source>
        <dbReference type="Pfam" id="PF08348"/>
    </source>
</evidence>
<dbReference type="Proteomes" id="UP000438699">
    <property type="component" value="Unassembled WGS sequence"/>
</dbReference>
<name>A0A6N6N1M0_9BACT</name>
<dbReference type="RefSeq" id="WP_151150886.1">
    <property type="nucleotide sequence ID" value="NZ_WAIE01000003.1"/>
</dbReference>
<dbReference type="InterPro" id="IPR039446">
    <property type="entry name" value="DauR-like"/>
</dbReference>
<dbReference type="InterPro" id="IPR039445">
    <property type="entry name" value="DauR-like_HTH"/>
</dbReference>
<evidence type="ECO:0000313" key="4">
    <source>
        <dbReference type="Proteomes" id="UP000438699"/>
    </source>
</evidence>
<feature type="domain" description="Transcriptional regulator DauR-like HTH" evidence="2">
    <location>
        <begin position="157"/>
        <end position="217"/>
    </location>
</feature>